<keyword evidence="11" id="KW-1185">Reference proteome</keyword>
<dbReference type="Pfam" id="PF00528">
    <property type="entry name" value="BPD_transp_1"/>
    <property type="match status" value="1"/>
</dbReference>
<dbReference type="OrthoDB" id="9807047at2"/>
<dbReference type="InterPro" id="IPR035906">
    <property type="entry name" value="MetI-like_sf"/>
</dbReference>
<dbReference type="AlphaFoldDB" id="A0A1I7NIQ0"/>
<dbReference type="EMBL" id="FPCH01000002">
    <property type="protein sequence ID" value="SFV34466.1"/>
    <property type="molecule type" value="Genomic_DNA"/>
</dbReference>
<reference evidence="11" key="1">
    <citation type="submission" date="2016-10" db="EMBL/GenBank/DDBJ databases">
        <authorList>
            <person name="Varghese N."/>
            <person name="Submissions S."/>
        </authorList>
    </citation>
    <scope>NUCLEOTIDE SEQUENCE [LARGE SCALE GENOMIC DNA]</scope>
    <source>
        <strain evidence="11">DSM 1565</strain>
    </source>
</reference>
<keyword evidence="7 8" id="KW-0472">Membrane</keyword>
<dbReference type="PROSITE" id="PS50928">
    <property type="entry name" value="ABC_TM1"/>
    <property type="match status" value="1"/>
</dbReference>
<accession>A0A1I7NIQ0</accession>
<dbReference type="Proteomes" id="UP000199423">
    <property type="component" value="Unassembled WGS sequence"/>
</dbReference>
<feature type="domain" description="ABC transmembrane type-1" evidence="9">
    <location>
        <begin position="80"/>
        <end position="287"/>
    </location>
</feature>
<evidence type="ECO:0000256" key="3">
    <source>
        <dbReference type="ARBA" id="ARBA00022448"/>
    </source>
</evidence>
<dbReference type="InterPro" id="IPR000515">
    <property type="entry name" value="MetI-like"/>
</dbReference>
<comment type="similarity">
    <text evidence="2">Belongs to the binding-protein-dependent transport system permease family. CysTW subfamily.</text>
</comment>
<dbReference type="CDD" id="cd06261">
    <property type="entry name" value="TM_PBP2"/>
    <property type="match status" value="1"/>
</dbReference>
<feature type="transmembrane region" description="Helical" evidence="8">
    <location>
        <begin position="21"/>
        <end position="50"/>
    </location>
</feature>
<evidence type="ECO:0000259" key="9">
    <source>
        <dbReference type="PROSITE" id="PS50928"/>
    </source>
</evidence>
<feature type="transmembrane region" description="Helical" evidence="8">
    <location>
        <begin position="167"/>
        <end position="189"/>
    </location>
</feature>
<dbReference type="RefSeq" id="WP_092867826.1">
    <property type="nucleotide sequence ID" value="NZ_FPCH01000002.1"/>
</dbReference>
<evidence type="ECO:0000256" key="2">
    <source>
        <dbReference type="ARBA" id="ARBA00007069"/>
    </source>
</evidence>
<evidence type="ECO:0000256" key="8">
    <source>
        <dbReference type="RuleBase" id="RU363032"/>
    </source>
</evidence>
<dbReference type="PANTHER" id="PTHR42929">
    <property type="entry name" value="INNER MEMBRANE ABC TRANSPORTER PERMEASE PROTEIN YDCU-RELATED-RELATED"/>
    <property type="match status" value="1"/>
</dbReference>
<sequence>MSVSAESVLALPAASERQRRLFGFGMTAPGALATSVLVLFALGVVLFLGFRTNDGSLLGGAFTLDNFKAALTDPLYATVILRSLAIAGLVTLATVVTAYPVAYYLAFHAGKHRALLLFIVTLPFWTSYLLRVFAWKVVLAFNGVLNSALMTAGITSEPILAFLNTPAAVVITLAHAYAAFAILPIYVALENVPRSLIEAAEDLGARPTAIFRKIILPISMPGVMAAALVVFVPTVGDYVTPALVGGPNSTMIGSMIQAQFGKANDWPFGAALAVIVMLVILAVVIVARLADKRFGSRT</sequence>
<dbReference type="SUPFAM" id="SSF161098">
    <property type="entry name" value="MetI-like"/>
    <property type="match status" value="1"/>
</dbReference>
<feature type="transmembrane region" description="Helical" evidence="8">
    <location>
        <begin position="114"/>
        <end position="134"/>
    </location>
</feature>
<dbReference type="GO" id="GO:0055085">
    <property type="term" value="P:transmembrane transport"/>
    <property type="evidence" value="ECO:0007669"/>
    <property type="project" value="InterPro"/>
</dbReference>
<keyword evidence="5 8" id="KW-0812">Transmembrane</keyword>
<feature type="transmembrane region" description="Helical" evidence="8">
    <location>
        <begin position="84"/>
        <end position="107"/>
    </location>
</feature>
<name>A0A1I7NIQ0_9HYPH</name>
<organism evidence="10 11">
    <name type="scientific">Hyphomicrobium facile</name>
    <dbReference type="NCBI Taxonomy" id="51670"/>
    <lineage>
        <taxon>Bacteria</taxon>
        <taxon>Pseudomonadati</taxon>
        <taxon>Pseudomonadota</taxon>
        <taxon>Alphaproteobacteria</taxon>
        <taxon>Hyphomicrobiales</taxon>
        <taxon>Hyphomicrobiaceae</taxon>
        <taxon>Hyphomicrobium</taxon>
    </lineage>
</organism>
<proteinExistence type="inferred from homology"/>
<gene>
    <name evidence="10" type="ORF">SAMN04488557_2333</name>
</gene>
<evidence type="ECO:0000256" key="4">
    <source>
        <dbReference type="ARBA" id="ARBA00022475"/>
    </source>
</evidence>
<evidence type="ECO:0000313" key="11">
    <source>
        <dbReference type="Proteomes" id="UP000199423"/>
    </source>
</evidence>
<evidence type="ECO:0000313" key="10">
    <source>
        <dbReference type="EMBL" id="SFV34466.1"/>
    </source>
</evidence>
<comment type="subcellular location">
    <subcellularLocation>
        <location evidence="1 8">Cell membrane</location>
        <topology evidence="1 8">Multi-pass membrane protein</topology>
    </subcellularLocation>
</comment>
<protein>
    <submittedName>
        <fullName evidence="10">Spermidine/putrescine transport system permease protein</fullName>
    </submittedName>
</protein>
<evidence type="ECO:0000256" key="7">
    <source>
        <dbReference type="ARBA" id="ARBA00023136"/>
    </source>
</evidence>
<dbReference type="STRING" id="51670.SAMN04488557_2333"/>
<feature type="transmembrane region" description="Helical" evidence="8">
    <location>
        <begin position="268"/>
        <end position="290"/>
    </location>
</feature>
<dbReference type="PANTHER" id="PTHR42929:SF1">
    <property type="entry name" value="INNER MEMBRANE ABC TRANSPORTER PERMEASE PROTEIN YDCU-RELATED"/>
    <property type="match status" value="1"/>
</dbReference>
<evidence type="ECO:0000256" key="1">
    <source>
        <dbReference type="ARBA" id="ARBA00004651"/>
    </source>
</evidence>
<evidence type="ECO:0000256" key="6">
    <source>
        <dbReference type="ARBA" id="ARBA00022989"/>
    </source>
</evidence>
<dbReference type="Gene3D" id="1.10.3720.10">
    <property type="entry name" value="MetI-like"/>
    <property type="match status" value="1"/>
</dbReference>
<dbReference type="GO" id="GO:0005886">
    <property type="term" value="C:plasma membrane"/>
    <property type="evidence" value="ECO:0007669"/>
    <property type="project" value="UniProtKB-SubCell"/>
</dbReference>
<keyword evidence="4" id="KW-1003">Cell membrane</keyword>
<feature type="transmembrane region" description="Helical" evidence="8">
    <location>
        <begin position="210"/>
        <end position="232"/>
    </location>
</feature>
<keyword evidence="6 8" id="KW-1133">Transmembrane helix</keyword>
<keyword evidence="3 8" id="KW-0813">Transport</keyword>
<evidence type="ECO:0000256" key="5">
    <source>
        <dbReference type="ARBA" id="ARBA00022692"/>
    </source>
</evidence>